<keyword evidence="3" id="KW-0963">Cytoplasm</keyword>
<dbReference type="PANTHER" id="PTHR33620:SF1">
    <property type="entry name" value="UREASE ACCESSORY PROTEIN F"/>
    <property type="match status" value="1"/>
</dbReference>
<evidence type="ECO:0000256" key="3">
    <source>
        <dbReference type="HAMAP-Rule" id="MF_01385"/>
    </source>
</evidence>
<evidence type="ECO:0000256" key="2">
    <source>
        <dbReference type="ARBA" id="ARBA00023186"/>
    </source>
</evidence>
<keyword evidence="2 3" id="KW-0143">Chaperone</keyword>
<gene>
    <name evidence="3" type="primary">ureF</name>
    <name evidence="4" type="ORF">ACFOMF_18095</name>
</gene>
<evidence type="ECO:0000313" key="4">
    <source>
        <dbReference type="EMBL" id="MFC3609683.1"/>
    </source>
</evidence>
<comment type="subunit">
    <text evidence="3">UreD, UreF and UreG form a complex that acts as a GTP-hydrolysis-dependent molecular chaperone, activating the urease apoprotein by helping to assemble the nickel containing metallocenter of UreC. The UreE protein probably delivers the nickel.</text>
</comment>
<protein>
    <recommendedName>
        <fullName evidence="3">Urease accessory protein UreF</fullName>
    </recommendedName>
</protein>
<proteinExistence type="inferred from homology"/>
<name>A0ABV7TE47_9GAMM</name>
<dbReference type="InterPro" id="IPR002639">
    <property type="entry name" value="UreF"/>
</dbReference>
<comment type="similarity">
    <text evidence="3">Belongs to the UreF family.</text>
</comment>
<reference evidence="5" key="1">
    <citation type="journal article" date="2019" name="Int. J. Syst. Evol. Microbiol.">
        <title>The Global Catalogue of Microorganisms (GCM) 10K type strain sequencing project: providing services to taxonomists for standard genome sequencing and annotation.</title>
        <authorList>
            <consortium name="The Broad Institute Genomics Platform"/>
            <consortium name="The Broad Institute Genome Sequencing Center for Infectious Disease"/>
            <person name="Wu L."/>
            <person name="Ma J."/>
        </authorList>
    </citation>
    <scope>NUCLEOTIDE SEQUENCE [LARGE SCALE GENOMIC DNA]</scope>
    <source>
        <strain evidence="5">KCTC 42447</strain>
    </source>
</reference>
<evidence type="ECO:0000313" key="5">
    <source>
        <dbReference type="Proteomes" id="UP001595630"/>
    </source>
</evidence>
<comment type="function">
    <text evidence="3">Required for maturation of urease via the functional incorporation of the urease nickel metallocenter.</text>
</comment>
<dbReference type="InterPro" id="IPR038277">
    <property type="entry name" value="UreF_sf"/>
</dbReference>
<dbReference type="Pfam" id="PF01730">
    <property type="entry name" value="UreF"/>
    <property type="match status" value="1"/>
</dbReference>
<dbReference type="Proteomes" id="UP001595630">
    <property type="component" value="Unassembled WGS sequence"/>
</dbReference>
<sequence>MSALASRLAALQQADSFFPAGTLGCSWGLETLFADHWLPAVEPTGQRRSRRVQRQERGDVVADFIRFQLSHRWNSFDRPFLFAAWQGANDEAELIELDGQIEAMTLAKEMREGSRRNGGSLLRVHAELGTPGAGRLQQCVGDGSLQGHLPIVQGALWRHLGLAWGDAEVASVHGFCTTLASAALRLGLFGHIEAQRVLAEVRGDLLALLDKPPLDVVDAHSFVPLTEIAVMRHEHQALRLFFN</sequence>
<keyword evidence="5" id="KW-1185">Reference proteome</keyword>
<organism evidence="4 5">
    <name type="scientific">Stutzerimonas tarimensis</name>
    <dbReference type="NCBI Taxonomy" id="1507735"/>
    <lineage>
        <taxon>Bacteria</taxon>
        <taxon>Pseudomonadati</taxon>
        <taxon>Pseudomonadota</taxon>
        <taxon>Gammaproteobacteria</taxon>
        <taxon>Pseudomonadales</taxon>
        <taxon>Pseudomonadaceae</taxon>
        <taxon>Stutzerimonas</taxon>
    </lineage>
</organism>
<keyword evidence="1 3" id="KW-0996">Nickel insertion</keyword>
<comment type="subcellular location">
    <subcellularLocation>
        <location evidence="3">Cytoplasm</location>
    </subcellularLocation>
</comment>
<dbReference type="Gene3D" id="1.10.4190.10">
    <property type="entry name" value="Urease accessory protein UreF"/>
    <property type="match status" value="1"/>
</dbReference>
<dbReference type="PIRSF" id="PIRSF009467">
    <property type="entry name" value="Ureas_acces_UreF"/>
    <property type="match status" value="1"/>
</dbReference>
<comment type="caution">
    <text evidence="4">The sequence shown here is derived from an EMBL/GenBank/DDBJ whole genome shotgun (WGS) entry which is preliminary data.</text>
</comment>
<dbReference type="EMBL" id="JBHRXZ010000029">
    <property type="protein sequence ID" value="MFC3609683.1"/>
    <property type="molecule type" value="Genomic_DNA"/>
</dbReference>
<dbReference type="RefSeq" id="WP_386367518.1">
    <property type="nucleotide sequence ID" value="NZ_JBHRXZ010000029.1"/>
</dbReference>
<evidence type="ECO:0000256" key="1">
    <source>
        <dbReference type="ARBA" id="ARBA00022988"/>
    </source>
</evidence>
<dbReference type="PANTHER" id="PTHR33620">
    <property type="entry name" value="UREASE ACCESSORY PROTEIN F"/>
    <property type="match status" value="1"/>
</dbReference>
<accession>A0ABV7TE47</accession>
<dbReference type="HAMAP" id="MF_01385">
    <property type="entry name" value="UreF"/>
    <property type="match status" value="1"/>
</dbReference>